<dbReference type="GO" id="GO:0051301">
    <property type="term" value="P:cell division"/>
    <property type="evidence" value="ECO:0007669"/>
    <property type="project" value="UniProtKB-KW"/>
</dbReference>
<keyword evidence="7" id="KW-0573">Peptidoglycan synthesis</keyword>
<dbReference type="OrthoDB" id="9803760at2"/>
<dbReference type="GO" id="GO:0008360">
    <property type="term" value="P:regulation of cell shape"/>
    <property type="evidence" value="ECO:0007669"/>
    <property type="project" value="UniProtKB-KW"/>
</dbReference>
<dbReference type="InterPro" id="IPR036968">
    <property type="entry name" value="Enolpyruvate_Tfrase_sf"/>
</dbReference>
<evidence type="ECO:0000256" key="1">
    <source>
        <dbReference type="ARBA" id="ARBA00004496"/>
    </source>
</evidence>
<gene>
    <name evidence="17" type="ordered locus">GM21_2457</name>
</gene>
<keyword evidence="6" id="KW-0133">Cell shape</keyword>
<dbReference type="KEGG" id="gem:GM21_2457"/>
<evidence type="ECO:0000256" key="10">
    <source>
        <dbReference type="ARBA" id="ARBA00038367"/>
    </source>
</evidence>
<evidence type="ECO:0000256" key="11">
    <source>
        <dbReference type="ARBA" id="ARBA00039108"/>
    </source>
</evidence>
<dbReference type="EMBL" id="CP001661">
    <property type="protein sequence ID" value="ACT18500.1"/>
    <property type="molecule type" value="Genomic_DNA"/>
</dbReference>
<dbReference type="SUPFAM" id="SSF55205">
    <property type="entry name" value="EPT/RTPC-like"/>
    <property type="match status" value="1"/>
</dbReference>
<keyword evidence="3" id="KW-0963">Cytoplasm</keyword>
<evidence type="ECO:0000256" key="12">
    <source>
        <dbReference type="ARBA" id="ARBA00039754"/>
    </source>
</evidence>
<dbReference type="GO" id="GO:0019277">
    <property type="term" value="P:UDP-N-acetylgalactosamine biosynthetic process"/>
    <property type="evidence" value="ECO:0007669"/>
    <property type="project" value="InterPro"/>
</dbReference>
<dbReference type="GO" id="GO:0008760">
    <property type="term" value="F:UDP-N-acetylglucosamine 1-carboxyvinyltransferase activity"/>
    <property type="evidence" value="ECO:0007669"/>
    <property type="project" value="UniProtKB-EC"/>
</dbReference>
<protein>
    <recommendedName>
        <fullName evidence="12">UDP-N-acetylglucosamine 1-carboxyvinyltransferase</fullName>
        <ecNumber evidence="11">2.5.1.7</ecNumber>
    </recommendedName>
    <alternativeName>
        <fullName evidence="13">Enoylpyruvate transferase</fullName>
    </alternativeName>
    <alternativeName>
        <fullName evidence="14">UDP-N-acetylglucosamine enolpyruvyl transferase</fullName>
    </alternativeName>
</protein>
<evidence type="ECO:0000256" key="7">
    <source>
        <dbReference type="ARBA" id="ARBA00022984"/>
    </source>
</evidence>
<evidence type="ECO:0000256" key="13">
    <source>
        <dbReference type="ARBA" id="ARBA00042443"/>
    </source>
</evidence>
<keyword evidence="9" id="KW-0961">Cell wall biogenesis/degradation</keyword>
<dbReference type="PANTHER" id="PTHR43783">
    <property type="entry name" value="UDP-N-ACETYLGLUCOSAMINE 1-CARBOXYVINYLTRANSFERASE"/>
    <property type="match status" value="1"/>
</dbReference>
<feature type="domain" description="Enolpyruvate transferase" evidence="16">
    <location>
        <begin position="25"/>
        <end position="421"/>
    </location>
</feature>
<evidence type="ECO:0000313" key="17">
    <source>
        <dbReference type="EMBL" id="ACT18500.1"/>
    </source>
</evidence>
<dbReference type="eggNOG" id="COG0766">
    <property type="taxonomic scope" value="Bacteria"/>
</dbReference>
<accession>C6DZV6</accession>
<evidence type="ECO:0000256" key="4">
    <source>
        <dbReference type="ARBA" id="ARBA00022618"/>
    </source>
</evidence>
<comment type="subcellular location">
    <subcellularLocation>
        <location evidence="1">Cytoplasm</location>
    </subcellularLocation>
</comment>
<dbReference type="GO" id="GO:0005737">
    <property type="term" value="C:cytoplasm"/>
    <property type="evidence" value="ECO:0007669"/>
    <property type="project" value="UniProtKB-SubCell"/>
</dbReference>
<dbReference type="PANTHER" id="PTHR43783:SF1">
    <property type="entry name" value="UDP-N-ACETYLGLUCOSAMINE 1-CARBOXYVINYLTRANSFERASE"/>
    <property type="match status" value="1"/>
</dbReference>
<dbReference type="NCBIfam" id="NF006873">
    <property type="entry name" value="PRK09369.1"/>
    <property type="match status" value="1"/>
</dbReference>
<evidence type="ECO:0000256" key="15">
    <source>
        <dbReference type="ARBA" id="ARBA00047527"/>
    </source>
</evidence>
<sequence length="432" mass="46648">MNTGIVAEVPTAVGQIDTSSYVVHRSRLVGTVSVSGAKNSVLRLLAASLLTSESIVLRNYPVGLLDAKVHVQMLEVLGKNCVCDGEEITITQAAAPPSRLDWQGRSIRNTLLILGALVARTGEGAVPLPGGCKLGERKYDLHEMLLQRLGAKVWEEDGMLCARSTGRLVGTDIHLPIRSTGATENAIICGTLASGVTRIWNPHIRPEILDLIHLLQSMGASIRVFGQEHIEVTGVEQLHGAKHVVISDNMEAITWLIASVITGGDIEIFNFPYRDLEVPLIHLRESGARFFRGDNSLIVRGGRCYPVDISTGPYPGINSDMQPLFAVYGAVAQGETRVIDLRFPGRYAYAEELAKMGVSSAIDGNLLKISGGRPLIGAEVRALDLRAGIALTLAGLVADGRTVLREAWQVERGYNNFMHKMQQLGGNISYGC</sequence>
<dbReference type="GO" id="GO:0009252">
    <property type="term" value="P:peptidoglycan biosynthetic process"/>
    <property type="evidence" value="ECO:0007669"/>
    <property type="project" value="UniProtKB-KW"/>
</dbReference>
<keyword evidence="8" id="KW-0131">Cell cycle</keyword>
<dbReference type="EC" id="2.5.1.7" evidence="11"/>
<reference evidence="17" key="1">
    <citation type="submission" date="2009-07" db="EMBL/GenBank/DDBJ databases">
        <title>Complete sequence of Geobacter sp. M21.</title>
        <authorList>
            <consortium name="US DOE Joint Genome Institute"/>
            <person name="Lucas S."/>
            <person name="Copeland A."/>
            <person name="Lapidus A."/>
            <person name="Glavina del Rio T."/>
            <person name="Dalin E."/>
            <person name="Tice H."/>
            <person name="Bruce D."/>
            <person name="Goodwin L."/>
            <person name="Pitluck S."/>
            <person name="Saunders E."/>
            <person name="Brettin T."/>
            <person name="Detter J.C."/>
            <person name="Han C."/>
            <person name="Larimer F."/>
            <person name="Land M."/>
            <person name="Hauser L."/>
            <person name="Kyrpides N."/>
            <person name="Ovchinnikova G."/>
            <person name="Lovley D."/>
        </authorList>
    </citation>
    <scope>NUCLEOTIDE SEQUENCE [LARGE SCALE GENOMIC DNA]</scope>
    <source>
        <strain evidence="17">M21</strain>
    </source>
</reference>
<dbReference type="CDD" id="cd01555">
    <property type="entry name" value="UdpNAET"/>
    <property type="match status" value="1"/>
</dbReference>
<dbReference type="AlphaFoldDB" id="C6DZV6"/>
<dbReference type="InterPro" id="IPR001986">
    <property type="entry name" value="Enolpyruvate_Tfrase_dom"/>
</dbReference>
<evidence type="ECO:0000256" key="6">
    <source>
        <dbReference type="ARBA" id="ARBA00022960"/>
    </source>
</evidence>
<dbReference type="InterPro" id="IPR005750">
    <property type="entry name" value="UDP_GlcNAc_COvinyl_MurA"/>
</dbReference>
<evidence type="ECO:0000256" key="8">
    <source>
        <dbReference type="ARBA" id="ARBA00023306"/>
    </source>
</evidence>
<name>C6DZV6_GEOSM</name>
<evidence type="ECO:0000259" key="16">
    <source>
        <dbReference type="Pfam" id="PF00275"/>
    </source>
</evidence>
<organism evidence="17">
    <name type="scientific">Geobacter sp. (strain M21)</name>
    <dbReference type="NCBI Taxonomy" id="443144"/>
    <lineage>
        <taxon>Bacteria</taxon>
        <taxon>Pseudomonadati</taxon>
        <taxon>Thermodesulfobacteriota</taxon>
        <taxon>Desulfuromonadia</taxon>
        <taxon>Geobacterales</taxon>
        <taxon>Geobacteraceae</taxon>
        <taxon>Geobacter</taxon>
    </lineage>
</organism>
<evidence type="ECO:0000256" key="14">
    <source>
        <dbReference type="ARBA" id="ARBA00042842"/>
    </source>
</evidence>
<evidence type="ECO:0000256" key="3">
    <source>
        <dbReference type="ARBA" id="ARBA00022490"/>
    </source>
</evidence>
<evidence type="ECO:0000256" key="2">
    <source>
        <dbReference type="ARBA" id="ARBA00004752"/>
    </source>
</evidence>
<keyword evidence="4" id="KW-0132">Cell division</keyword>
<comment type="catalytic activity">
    <reaction evidence="15">
        <text>phosphoenolpyruvate + UDP-N-acetyl-alpha-D-glucosamine = UDP-N-acetyl-3-O-(1-carboxyvinyl)-alpha-D-glucosamine + phosphate</text>
        <dbReference type="Rhea" id="RHEA:18681"/>
        <dbReference type="ChEBI" id="CHEBI:43474"/>
        <dbReference type="ChEBI" id="CHEBI:57705"/>
        <dbReference type="ChEBI" id="CHEBI:58702"/>
        <dbReference type="ChEBI" id="CHEBI:68483"/>
        <dbReference type="EC" id="2.5.1.7"/>
    </reaction>
</comment>
<dbReference type="GO" id="GO:0071555">
    <property type="term" value="P:cell wall organization"/>
    <property type="evidence" value="ECO:0007669"/>
    <property type="project" value="UniProtKB-KW"/>
</dbReference>
<comment type="similarity">
    <text evidence="10">Belongs to the EPSP synthase family. MurA subfamily.</text>
</comment>
<dbReference type="Pfam" id="PF00275">
    <property type="entry name" value="EPSP_synthase"/>
    <property type="match status" value="1"/>
</dbReference>
<comment type="pathway">
    <text evidence="2">Cell wall biogenesis; peptidoglycan biosynthesis.</text>
</comment>
<dbReference type="HOGENOM" id="CLU_027387_0_1_7"/>
<evidence type="ECO:0000256" key="9">
    <source>
        <dbReference type="ARBA" id="ARBA00023316"/>
    </source>
</evidence>
<dbReference type="InterPro" id="IPR013792">
    <property type="entry name" value="RNA3'P_cycl/enolpyr_Trfase_a/b"/>
</dbReference>
<dbReference type="STRING" id="443144.GM21_2457"/>
<proteinExistence type="inferred from homology"/>
<keyword evidence="5 17" id="KW-0808">Transferase</keyword>
<evidence type="ECO:0000256" key="5">
    <source>
        <dbReference type="ARBA" id="ARBA00022679"/>
    </source>
</evidence>
<dbReference type="Gene3D" id="3.65.10.10">
    <property type="entry name" value="Enolpyruvate transferase domain"/>
    <property type="match status" value="2"/>
</dbReference>
<dbReference type="InterPro" id="IPR050068">
    <property type="entry name" value="MurA_subfamily"/>
</dbReference>